<dbReference type="AlphaFoldDB" id="A0A2I0J2L7"/>
<organism evidence="2 3">
    <name type="scientific">Punica granatum</name>
    <name type="common">Pomegranate</name>
    <dbReference type="NCBI Taxonomy" id="22663"/>
    <lineage>
        <taxon>Eukaryota</taxon>
        <taxon>Viridiplantae</taxon>
        <taxon>Streptophyta</taxon>
        <taxon>Embryophyta</taxon>
        <taxon>Tracheophyta</taxon>
        <taxon>Spermatophyta</taxon>
        <taxon>Magnoliopsida</taxon>
        <taxon>eudicotyledons</taxon>
        <taxon>Gunneridae</taxon>
        <taxon>Pentapetalae</taxon>
        <taxon>rosids</taxon>
        <taxon>malvids</taxon>
        <taxon>Myrtales</taxon>
        <taxon>Lythraceae</taxon>
        <taxon>Punica</taxon>
    </lineage>
</organism>
<dbReference type="Proteomes" id="UP000233551">
    <property type="component" value="Unassembled WGS sequence"/>
</dbReference>
<evidence type="ECO:0000313" key="3">
    <source>
        <dbReference type="Proteomes" id="UP000233551"/>
    </source>
</evidence>
<protein>
    <submittedName>
        <fullName evidence="2">Uncharacterized protein</fullName>
    </submittedName>
</protein>
<name>A0A2I0J2L7_PUNGR</name>
<accession>A0A2I0J2L7</accession>
<keyword evidence="3" id="KW-1185">Reference proteome</keyword>
<reference evidence="2 3" key="1">
    <citation type="submission" date="2017-11" db="EMBL/GenBank/DDBJ databases">
        <title>De-novo sequencing of pomegranate (Punica granatum L.) genome.</title>
        <authorList>
            <person name="Akparov Z."/>
            <person name="Amiraslanov A."/>
            <person name="Hajiyeva S."/>
            <person name="Abbasov M."/>
            <person name="Kaur K."/>
            <person name="Hamwieh A."/>
            <person name="Solovyev V."/>
            <person name="Salamov A."/>
            <person name="Braich B."/>
            <person name="Kosarev P."/>
            <person name="Mahmoud A."/>
            <person name="Hajiyev E."/>
            <person name="Babayeva S."/>
            <person name="Izzatullayeva V."/>
            <person name="Mammadov A."/>
            <person name="Mammadov A."/>
            <person name="Sharifova S."/>
            <person name="Ojaghi J."/>
            <person name="Eynullazada K."/>
            <person name="Bayramov B."/>
            <person name="Abdulazimova A."/>
            <person name="Shahmuradov I."/>
        </authorList>
    </citation>
    <scope>NUCLEOTIDE SEQUENCE [LARGE SCALE GENOMIC DNA]</scope>
    <source>
        <strain evidence="3">cv. AG2017</strain>
        <tissue evidence="2">Leaf</tissue>
    </source>
</reference>
<gene>
    <name evidence="2" type="ORF">CRG98_029125</name>
</gene>
<evidence type="ECO:0000313" key="2">
    <source>
        <dbReference type="EMBL" id="PKI50481.1"/>
    </source>
</evidence>
<sequence>MDDKSGVTIRERLDFFISVSSRRTPLPPLPSPTPSPRVSAQQSSEQRKRGGWRRRNREGVITAAEPRGRGGEESDGSSGRGFCRERVAD</sequence>
<evidence type="ECO:0000256" key="1">
    <source>
        <dbReference type="SAM" id="MobiDB-lite"/>
    </source>
</evidence>
<comment type="caution">
    <text evidence="2">The sequence shown here is derived from an EMBL/GenBank/DDBJ whole genome shotgun (WGS) entry which is preliminary data.</text>
</comment>
<feature type="compositionally biased region" description="Pro residues" evidence="1">
    <location>
        <begin position="25"/>
        <end position="35"/>
    </location>
</feature>
<dbReference type="EMBL" id="PGOL01002112">
    <property type="protein sequence ID" value="PKI50481.1"/>
    <property type="molecule type" value="Genomic_DNA"/>
</dbReference>
<proteinExistence type="predicted"/>
<feature type="region of interest" description="Disordered" evidence="1">
    <location>
        <begin position="20"/>
        <end position="89"/>
    </location>
</feature>